<evidence type="ECO:0000313" key="6">
    <source>
        <dbReference type="Proteomes" id="UP000184267"/>
    </source>
</evidence>
<accession>A0A1M2VH67</accession>
<reference evidence="5 6" key="1">
    <citation type="submission" date="2016-10" db="EMBL/GenBank/DDBJ databases">
        <title>Genome sequence of the basidiomycete white-rot fungus Trametes pubescens.</title>
        <authorList>
            <person name="Makela M.R."/>
            <person name="Granchi Z."/>
            <person name="Peng M."/>
            <person name="De Vries R.P."/>
            <person name="Grigoriev I."/>
            <person name="Riley R."/>
            <person name="Hilden K."/>
        </authorList>
    </citation>
    <scope>NUCLEOTIDE SEQUENCE [LARGE SCALE GENOMIC DNA]</scope>
    <source>
        <strain evidence="5 6">FBCC735</strain>
    </source>
</reference>
<evidence type="ECO:0000256" key="2">
    <source>
        <dbReference type="ARBA" id="ARBA00022801"/>
    </source>
</evidence>
<dbReference type="InterPro" id="IPR013595">
    <property type="entry name" value="Pept_S33_TAP-like_C"/>
</dbReference>
<organism evidence="5 6">
    <name type="scientific">Trametes pubescens</name>
    <name type="common">White-rot fungus</name>
    <dbReference type="NCBI Taxonomy" id="154538"/>
    <lineage>
        <taxon>Eukaryota</taxon>
        <taxon>Fungi</taxon>
        <taxon>Dikarya</taxon>
        <taxon>Basidiomycota</taxon>
        <taxon>Agaricomycotina</taxon>
        <taxon>Agaricomycetes</taxon>
        <taxon>Polyporales</taxon>
        <taxon>Polyporaceae</taxon>
        <taxon>Trametes</taxon>
    </lineage>
</organism>
<dbReference type="STRING" id="154538.A0A1M2VH67"/>
<protein>
    <recommendedName>
        <fullName evidence="7">Tripeptidyl aminopeptidase</fullName>
    </recommendedName>
</protein>
<evidence type="ECO:0000259" key="4">
    <source>
        <dbReference type="Pfam" id="PF08386"/>
    </source>
</evidence>
<dbReference type="EMBL" id="MNAD01001233">
    <property type="protein sequence ID" value="OJT06954.1"/>
    <property type="molecule type" value="Genomic_DNA"/>
</dbReference>
<feature type="domain" description="AB hydrolase-1" evidence="3">
    <location>
        <begin position="132"/>
        <end position="288"/>
    </location>
</feature>
<dbReference type="OMA" id="CAEWRVR"/>
<dbReference type="AlphaFoldDB" id="A0A1M2VH67"/>
<proteinExistence type="inferred from homology"/>
<comment type="similarity">
    <text evidence="1">Belongs to the peptidase S33 family.</text>
</comment>
<dbReference type="InterPro" id="IPR029058">
    <property type="entry name" value="AB_hydrolase_fold"/>
</dbReference>
<keyword evidence="6" id="KW-1185">Reference proteome</keyword>
<evidence type="ECO:0000259" key="3">
    <source>
        <dbReference type="Pfam" id="PF00561"/>
    </source>
</evidence>
<comment type="caution">
    <text evidence="5">The sequence shown here is derived from an EMBL/GenBank/DDBJ whole genome shotgun (WGS) entry which is preliminary data.</text>
</comment>
<gene>
    <name evidence="5" type="ORF">TRAPUB_2155</name>
</gene>
<evidence type="ECO:0000256" key="1">
    <source>
        <dbReference type="ARBA" id="ARBA00010088"/>
    </source>
</evidence>
<dbReference type="OrthoDB" id="425534at2759"/>
<evidence type="ECO:0008006" key="7">
    <source>
        <dbReference type="Google" id="ProtNLM"/>
    </source>
</evidence>
<evidence type="ECO:0000313" key="5">
    <source>
        <dbReference type="EMBL" id="OJT06954.1"/>
    </source>
</evidence>
<sequence>MDMNRDKIERPYVPYEPLATVLPVVKPATSRSRKVKILLVLLTAAATFGLNHCWRGLDTDLPSSTPSTRADPPEFDWNALEPAKTIRWTSCYSGQKCARLLLPLDYGTPDGPTTAIALRMLPATDKVNYKGPMLINPGGPGGSGTDLVARAGKNISAIVGPSFDILGFDPRGIGASTPSASCFESDSQRQLWELQEDHRLLNASDGSVDIARARQTLLGQRCEQKIGGEWGIARFMSTPDVARDMLEISQQLGHEKLQYWGFSYGSILGQYFSAIYPDKVGRVIIDGVYDGHNYRGALWNSNLADTDAVIDSFFTFCHQAGPEKCALYDSTPAKIRARFFAVLHAVEAQPVSIPNAEPPVLVTRKVLQSQLFRATYKPLAQFVVVADTVYALESGNQTALAALAPKIVPPTECKCADLEPWLASNEAFSPIACGDGDEIVYDREAYAKYYENLVASSQLAGPLWANSYLKCAEWRVRPKWRWTGPLGAKNTSHPLLLVSPRYDPVCPLSDAQAVQDRYAGSGLLIQESVGHCTLAAPSLCTAKHIRAYMENGTLPKAGTVCGVDELPFVGAVQDVRALSVEDTELLEAMKGLSAAVPTFGFGGL</sequence>
<dbReference type="PANTHER" id="PTHR43248">
    <property type="entry name" value="2-SUCCINYL-6-HYDROXY-2,4-CYCLOHEXADIENE-1-CARBOXYLATE SYNTHASE"/>
    <property type="match status" value="1"/>
</dbReference>
<dbReference type="Pfam" id="PF08386">
    <property type="entry name" value="Abhydrolase_4"/>
    <property type="match status" value="1"/>
</dbReference>
<dbReference type="SUPFAM" id="SSF53474">
    <property type="entry name" value="alpha/beta-Hydrolases"/>
    <property type="match status" value="1"/>
</dbReference>
<dbReference type="PANTHER" id="PTHR43248:SF25">
    <property type="entry name" value="AB HYDROLASE-1 DOMAIN-CONTAINING PROTEIN-RELATED"/>
    <property type="match status" value="1"/>
</dbReference>
<feature type="domain" description="Peptidase S33 tripeptidyl aminopeptidase-like C-terminal" evidence="4">
    <location>
        <begin position="458"/>
        <end position="561"/>
    </location>
</feature>
<dbReference type="GO" id="GO:0016787">
    <property type="term" value="F:hydrolase activity"/>
    <property type="evidence" value="ECO:0007669"/>
    <property type="project" value="UniProtKB-KW"/>
</dbReference>
<dbReference type="Proteomes" id="UP000184267">
    <property type="component" value="Unassembled WGS sequence"/>
</dbReference>
<dbReference type="Pfam" id="PF00561">
    <property type="entry name" value="Abhydrolase_1"/>
    <property type="match status" value="1"/>
</dbReference>
<keyword evidence="2" id="KW-0378">Hydrolase</keyword>
<dbReference type="InterPro" id="IPR000073">
    <property type="entry name" value="AB_hydrolase_1"/>
</dbReference>
<dbReference type="Gene3D" id="3.40.50.1820">
    <property type="entry name" value="alpha/beta hydrolase"/>
    <property type="match status" value="1"/>
</dbReference>
<dbReference type="InterPro" id="IPR051601">
    <property type="entry name" value="Serine_prot/Carboxylest_S33"/>
</dbReference>
<name>A0A1M2VH67_TRAPU</name>